<gene>
    <name evidence="6 7" type="primary">rplJ</name>
    <name evidence="7" type="ORF">CA54_26670</name>
</gene>
<dbReference type="Gene3D" id="3.30.70.1730">
    <property type="match status" value="1"/>
</dbReference>
<dbReference type="Pfam" id="PF00466">
    <property type="entry name" value="Ribosomal_L10"/>
    <property type="match status" value="1"/>
</dbReference>
<dbReference type="SUPFAM" id="SSF160369">
    <property type="entry name" value="Ribosomal protein L10-like"/>
    <property type="match status" value="1"/>
</dbReference>
<dbReference type="OrthoDB" id="278380at2"/>
<dbReference type="InterPro" id="IPR001790">
    <property type="entry name" value="Ribosomal_uL10"/>
</dbReference>
<keyword evidence="6" id="KW-0694">RNA-binding</keyword>
<keyword evidence="4 6" id="KW-0687">Ribonucleoprotein</keyword>
<dbReference type="Proteomes" id="UP000320735">
    <property type="component" value="Unassembled WGS sequence"/>
</dbReference>
<dbReference type="InterPro" id="IPR043141">
    <property type="entry name" value="Ribosomal_uL10-like_sf"/>
</dbReference>
<protein>
    <recommendedName>
        <fullName evidence="5 6">Large ribosomal subunit protein uL10</fullName>
    </recommendedName>
</protein>
<dbReference type="HAMAP" id="MF_00362">
    <property type="entry name" value="Ribosomal_uL10"/>
    <property type="match status" value="1"/>
</dbReference>
<comment type="caution">
    <text evidence="7">The sequence shown here is derived from an EMBL/GenBank/DDBJ whole genome shotgun (WGS) entry which is preliminary data.</text>
</comment>
<organism evidence="7 8">
    <name type="scientific">Symmachiella macrocystis</name>
    <dbReference type="NCBI Taxonomy" id="2527985"/>
    <lineage>
        <taxon>Bacteria</taxon>
        <taxon>Pseudomonadati</taxon>
        <taxon>Planctomycetota</taxon>
        <taxon>Planctomycetia</taxon>
        <taxon>Planctomycetales</taxon>
        <taxon>Planctomycetaceae</taxon>
        <taxon>Symmachiella</taxon>
    </lineage>
</organism>
<dbReference type="InterPro" id="IPR022973">
    <property type="entry name" value="Ribosomal_uL10_bac"/>
</dbReference>
<dbReference type="GO" id="GO:0005840">
    <property type="term" value="C:ribosome"/>
    <property type="evidence" value="ECO:0007669"/>
    <property type="project" value="UniProtKB-KW"/>
</dbReference>
<dbReference type="CDD" id="cd05797">
    <property type="entry name" value="Ribosomal_L10"/>
    <property type="match status" value="1"/>
</dbReference>
<dbReference type="PANTHER" id="PTHR11560">
    <property type="entry name" value="39S RIBOSOMAL PROTEIN L10, MITOCHONDRIAL"/>
    <property type="match status" value="1"/>
</dbReference>
<sequence>MSKYIKELIASDVRERIGDVQELLVIDPSKVDAITTNQLRLDLRKKEIKMVLVKNSLARMALNQAGVSALDPILAGPSALVWGGEDIVALSKEMASWAKEIDGLEIKGGTVEGTTLSAADVEVLSKSPGRLELISQIAGLALSPGGQLVGALLGPGGKVSGQVKAHSEREEE</sequence>
<evidence type="ECO:0000256" key="1">
    <source>
        <dbReference type="ARBA" id="ARBA00002633"/>
    </source>
</evidence>
<dbReference type="RefSeq" id="WP_146371102.1">
    <property type="nucleotide sequence ID" value="NZ_SJPP01000001.1"/>
</dbReference>
<comment type="similarity">
    <text evidence="2 6">Belongs to the universal ribosomal protein uL10 family.</text>
</comment>
<dbReference type="GO" id="GO:0070180">
    <property type="term" value="F:large ribosomal subunit rRNA binding"/>
    <property type="evidence" value="ECO:0007669"/>
    <property type="project" value="UniProtKB-UniRule"/>
</dbReference>
<evidence type="ECO:0000313" key="8">
    <source>
        <dbReference type="Proteomes" id="UP000320735"/>
    </source>
</evidence>
<keyword evidence="8" id="KW-1185">Reference proteome</keyword>
<evidence type="ECO:0000256" key="2">
    <source>
        <dbReference type="ARBA" id="ARBA00008889"/>
    </source>
</evidence>
<keyword evidence="3 6" id="KW-0689">Ribosomal protein</keyword>
<dbReference type="GO" id="GO:1990904">
    <property type="term" value="C:ribonucleoprotein complex"/>
    <property type="evidence" value="ECO:0007669"/>
    <property type="project" value="UniProtKB-KW"/>
</dbReference>
<evidence type="ECO:0000256" key="5">
    <source>
        <dbReference type="ARBA" id="ARBA00035202"/>
    </source>
</evidence>
<dbReference type="NCBIfam" id="NF000955">
    <property type="entry name" value="PRK00099.1-1"/>
    <property type="match status" value="1"/>
</dbReference>
<proteinExistence type="inferred from homology"/>
<accession>A0A5C6BQ22</accession>
<evidence type="ECO:0000256" key="4">
    <source>
        <dbReference type="ARBA" id="ARBA00023274"/>
    </source>
</evidence>
<evidence type="ECO:0000313" key="7">
    <source>
        <dbReference type="EMBL" id="TWU13827.1"/>
    </source>
</evidence>
<evidence type="ECO:0000256" key="6">
    <source>
        <dbReference type="HAMAP-Rule" id="MF_00362"/>
    </source>
</evidence>
<evidence type="ECO:0000256" key="3">
    <source>
        <dbReference type="ARBA" id="ARBA00022980"/>
    </source>
</evidence>
<dbReference type="AlphaFoldDB" id="A0A5C6BQ22"/>
<name>A0A5C6BQ22_9PLAN</name>
<comment type="subunit">
    <text evidence="6">Part of the ribosomal stalk of the 50S ribosomal subunit. The N-terminus interacts with L11 and the large rRNA to form the base of the stalk. The C-terminus forms an elongated spine to which L12 dimers bind in a sequential fashion forming a multimeric L10(L12)X complex.</text>
</comment>
<dbReference type="InterPro" id="IPR047865">
    <property type="entry name" value="Ribosomal_uL10_bac_type"/>
</dbReference>
<reference evidence="7 8" key="1">
    <citation type="submission" date="2019-02" db="EMBL/GenBank/DDBJ databases">
        <title>Deep-cultivation of Planctomycetes and their phenomic and genomic characterization uncovers novel biology.</title>
        <authorList>
            <person name="Wiegand S."/>
            <person name="Jogler M."/>
            <person name="Boedeker C."/>
            <person name="Pinto D."/>
            <person name="Vollmers J."/>
            <person name="Rivas-Marin E."/>
            <person name="Kohn T."/>
            <person name="Peeters S.H."/>
            <person name="Heuer A."/>
            <person name="Rast P."/>
            <person name="Oberbeckmann S."/>
            <person name="Bunk B."/>
            <person name="Jeske O."/>
            <person name="Meyerdierks A."/>
            <person name="Storesund J.E."/>
            <person name="Kallscheuer N."/>
            <person name="Luecker S."/>
            <person name="Lage O.M."/>
            <person name="Pohl T."/>
            <person name="Merkel B.J."/>
            <person name="Hornburger P."/>
            <person name="Mueller R.-W."/>
            <person name="Bruemmer F."/>
            <person name="Labrenz M."/>
            <person name="Spormann A.M."/>
            <person name="Op Den Camp H."/>
            <person name="Overmann J."/>
            <person name="Amann R."/>
            <person name="Jetten M.S.M."/>
            <person name="Mascher T."/>
            <person name="Medema M.H."/>
            <person name="Devos D.P."/>
            <person name="Kaster A.-K."/>
            <person name="Ovreas L."/>
            <person name="Rohde M."/>
            <person name="Galperin M.Y."/>
            <person name="Jogler C."/>
        </authorList>
    </citation>
    <scope>NUCLEOTIDE SEQUENCE [LARGE SCALE GENOMIC DNA]</scope>
    <source>
        <strain evidence="7 8">CA54</strain>
    </source>
</reference>
<dbReference type="GO" id="GO:0006412">
    <property type="term" value="P:translation"/>
    <property type="evidence" value="ECO:0007669"/>
    <property type="project" value="UniProtKB-UniRule"/>
</dbReference>
<keyword evidence="6" id="KW-0699">rRNA-binding</keyword>
<dbReference type="EMBL" id="SJPP01000001">
    <property type="protein sequence ID" value="TWU13827.1"/>
    <property type="molecule type" value="Genomic_DNA"/>
</dbReference>
<comment type="function">
    <text evidence="1 6">Forms part of the ribosomal stalk, playing a central role in the interaction of the ribosome with GTP-bound translation factors.</text>
</comment>